<dbReference type="RefSeq" id="WP_135202378.1">
    <property type="nucleotide sequence ID" value="NZ_SPVG01000154.1"/>
</dbReference>
<dbReference type="Pfam" id="PF10685">
    <property type="entry name" value="KGG"/>
    <property type="match status" value="1"/>
</dbReference>
<comment type="caution">
    <text evidence="2">The sequence shown here is derived from an EMBL/GenBank/DDBJ whole genome shotgun (WGS) entry which is preliminary data.</text>
</comment>
<feature type="compositionally biased region" description="Basic and acidic residues" evidence="1">
    <location>
        <begin position="33"/>
        <end position="72"/>
    </location>
</feature>
<sequence length="118" mass="12155">MATNDQGSSKQGVKSGGQQSDTSKRGFAAMDPEQQREIAAEGGRAAHEKGTAHEFTSEEARRAGSMSHKNDQSRSSQSAGTGSAARTSGGNRGSAQDDSDKDKDHPSGGRSGTGRSKS</sequence>
<dbReference type="InterPro" id="IPR019626">
    <property type="entry name" value="Stress-induced_KGG_rpt"/>
</dbReference>
<dbReference type="EMBL" id="SPVG01000154">
    <property type="protein sequence ID" value="TFW20212.1"/>
    <property type="molecule type" value="Genomic_DNA"/>
</dbReference>
<evidence type="ECO:0000313" key="3">
    <source>
        <dbReference type="Proteomes" id="UP000297729"/>
    </source>
</evidence>
<evidence type="ECO:0008006" key="4">
    <source>
        <dbReference type="Google" id="ProtNLM"/>
    </source>
</evidence>
<dbReference type="OrthoDB" id="9814245at2"/>
<feature type="region of interest" description="Disordered" evidence="1">
    <location>
        <begin position="1"/>
        <end position="118"/>
    </location>
</feature>
<organism evidence="2 3">
    <name type="scientific">Duganella callida</name>
    <dbReference type="NCBI Taxonomy" id="2561932"/>
    <lineage>
        <taxon>Bacteria</taxon>
        <taxon>Pseudomonadati</taxon>
        <taxon>Pseudomonadota</taxon>
        <taxon>Betaproteobacteria</taxon>
        <taxon>Burkholderiales</taxon>
        <taxon>Oxalobacteraceae</taxon>
        <taxon>Telluria group</taxon>
        <taxon>Duganella</taxon>
    </lineage>
</organism>
<evidence type="ECO:0000313" key="2">
    <source>
        <dbReference type="EMBL" id="TFW20212.1"/>
    </source>
</evidence>
<feature type="compositionally biased region" description="Basic and acidic residues" evidence="1">
    <location>
        <begin position="98"/>
        <end position="107"/>
    </location>
</feature>
<feature type="compositionally biased region" description="Low complexity" evidence="1">
    <location>
        <begin position="1"/>
        <end position="20"/>
    </location>
</feature>
<feature type="compositionally biased region" description="Low complexity" evidence="1">
    <location>
        <begin position="73"/>
        <end position="89"/>
    </location>
</feature>
<proteinExistence type="predicted"/>
<accession>A0A4Y9SI27</accession>
<evidence type="ECO:0000256" key="1">
    <source>
        <dbReference type="SAM" id="MobiDB-lite"/>
    </source>
</evidence>
<protein>
    <recommendedName>
        <fullName evidence="4">Stress-induced protein</fullName>
    </recommendedName>
</protein>
<name>A0A4Y9SI27_9BURK</name>
<gene>
    <name evidence="2" type="ORF">E4L98_15090</name>
</gene>
<dbReference type="AlphaFoldDB" id="A0A4Y9SI27"/>
<dbReference type="Proteomes" id="UP000297729">
    <property type="component" value="Unassembled WGS sequence"/>
</dbReference>
<keyword evidence="3" id="KW-1185">Reference proteome</keyword>
<reference evidence="2 3" key="1">
    <citation type="submission" date="2019-03" db="EMBL/GenBank/DDBJ databases">
        <title>Draft Genome Sequence of Duganella callidus sp. nov., a Novel Duganella Species Isolated from Cultivated Soil.</title>
        <authorList>
            <person name="Raths R."/>
            <person name="Peta V."/>
            <person name="Bucking H."/>
        </authorList>
    </citation>
    <scope>NUCLEOTIDE SEQUENCE [LARGE SCALE GENOMIC DNA]</scope>
    <source>
        <strain evidence="2 3">DN04</strain>
    </source>
</reference>